<reference evidence="7" key="1">
    <citation type="journal article" date="2019" name="Int. J. Syst. Evol. Microbiol.">
        <title>The Global Catalogue of Microorganisms (GCM) 10K type strain sequencing project: providing services to taxonomists for standard genome sequencing and annotation.</title>
        <authorList>
            <consortium name="The Broad Institute Genomics Platform"/>
            <consortium name="The Broad Institute Genome Sequencing Center for Infectious Disease"/>
            <person name="Wu L."/>
            <person name="Ma J."/>
        </authorList>
    </citation>
    <scope>NUCLEOTIDE SEQUENCE [LARGE SCALE GENOMIC DNA]</scope>
    <source>
        <strain evidence="7">JCM 18392</strain>
    </source>
</reference>
<dbReference type="SUPFAM" id="SSF140478">
    <property type="entry name" value="LemA-like"/>
    <property type="match status" value="1"/>
</dbReference>
<accession>A0ABP9EB05</accession>
<gene>
    <name evidence="6" type="ORF">GCM10023332_22370</name>
</gene>
<keyword evidence="3" id="KW-0812">Transmembrane</keyword>
<dbReference type="PANTHER" id="PTHR34478:SF1">
    <property type="entry name" value="PROTEIN LEMA"/>
    <property type="match status" value="1"/>
</dbReference>
<dbReference type="RefSeq" id="WP_345295566.1">
    <property type="nucleotide sequence ID" value="NZ_BAABJY010000002.1"/>
</dbReference>
<dbReference type="EMBL" id="BAABJY010000002">
    <property type="protein sequence ID" value="GAA4869324.1"/>
    <property type="molecule type" value="Genomic_DNA"/>
</dbReference>
<organism evidence="6 7">
    <name type="scientific">Luteimonas vadosa</name>
    <dbReference type="NCBI Taxonomy" id="1165507"/>
    <lineage>
        <taxon>Bacteria</taxon>
        <taxon>Pseudomonadati</taxon>
        <taxon>Pseudomonadota</taxon>
        <taxon>Gammaproteobacteria</taxon>
        <taxon>Lysobacterales</taxon>
        <taxon>Lysobacteraceae</taxon>
        <taxon>Luteimonas</taxon>
    </lineage>
</organism>
<evidence type="ECO:0000256" key="3">
    <source>
        <dbReference type="ARBA" id="ARBA00022692"/>
    </source>
</evidence>
<keyword evidence="5" id="KW-0472">Membrane</keyword>
<dbReference type="Proteomes" id="UP001501323">
    <property type="component" value="Unassembled WGS sequence"/>
</dbReference>
<comment type="caution">
    <text evidence="6">The sequence shown here is derived from an EMBL/GenBank/DDBJ whole genome shotgun (WGS) entry which is preliminary data.</text>
</comment>
<dbReference type="InterPro" id="IPR007156">
    <property type="entry name" value="MamQ_LemA"/>
</dbReference>
<name>A0ABP9EB05_9GAMM</name>
<dbReference type="InterPro" id="IPR023353">
    <property type="entry name" value="LemA-like_dom_sf"/>
</dbReference>
<dbReference type="PANTHER" id="PTHR34478">
    <property type="entry name" value="PROTEIN LEMA"/>
    <property type="match status" value="1"/>
</dbReference>
<comment type="similarity">
    <text evidence="2">Belongs to the LemA family.</text>
</comment>
<proteinExistence type="inferred from homology"/>
<evidence type="ECO:0000256" key="2">
    <source>
        <dbReference type="ARBA" id="ARBA00008854"/>
    </source>
</evidence>
<dbReference type="Gene3D" id="1.20.1440.20">
    <property type="entry name" value="LemA-like domain"/>
    <property type="match status" value="1"/>
</dbReference>
<keyword evidence="7" id="KW-1185">Reference proteome</keyword>
<keyword evidence="4" id="KW-1133">Transmembrane helix</keyword>
<evidence type="ECO:0000256" key="1">
    <source>
        <dbReference type="ARBA" id="ARBA00004167"/>
    </source>
</evidence>
<dbReference type="Pfam" id="PF04011">
    <property type="entry name" value="LemA"/>
    <property type="match status" value="1"/>
</dbReference>
<comment type="subcellular location">
    <subcellularLocation>
        <location evidence="1">Membrane</location>
        <topology evidence="1">Single-pass membrane protein</topology>
    </subcellularLocation>
</comment>
<evidence type="ECO:0000256" key="5">
    <source>
        <dbReference type="ARBA" id="ARBA00023136"/>
    </source>
</evidence>
<evidence type="ECO:0000256" key="4">
    <source>
        <dbReference type="ARBA" id="ARBA00022989"/>
    </source>
</evidence>
<evidence type="ECO:0000313" key="7">
    <source>
        <dbReference type="Proteomes" id="UP001501323"/>
    </source>
</evidence>
<sequence>MNLTTAVALVLLLALASWAMLAFNRLVRLRNQVRTAWSDVDVQLERRHALVPQLVGAVKGYARHEAALLETVTELRARATATSSPAQLGEVESALEQAMGRLIALQEAYPDLKASDNFLQLTEHLVDVEEQLQFARRFYNGAVRDYNDGTQRVPDLLVARAFGFDDAEFFQAEREAREAPRVELQR</sequence>
<protein>
    <submittedName>
        <fullName evidence="6">LemA family protein</fullName>
    </submittedName>
</protein>
<evidence type="ECO:0000313" key="6">
    <source>
        <dbReference type="EMBL" id="GAA4869324.1"/>
    </source>
</evidence>